<dbReference type="InterPro" id="IPR052776">
    <property type="entry name" value="Chloro_ReproSupport/MetalTrans"/>
</dbReference>
<proteinExistence type="predicted"/>
<evidence type="ECO:0000313" key="2">
    <source>
        <dbReference type="EMBL" id="MBB5062598.1"/>
    </source>
</evidence>
<gene>
    <name evidence="2" type="ORF">HDF15_000928</name>
</gene>
<dbReference type="Proteomes" id="UP000584867">
    <property type="component" value="Unassembled WGS sequence"/>
</dbReference>
<dbReference type="PANTHER" id="PTHR33876">
    <property type="entry name" value="UNNAMED PRODUCT"/>
    <property type="match status" value="1"/>
</dbReference>
<organism evidence="2 3">
    <name type="scientific">Granulicella mallensis</name>
    <dbReference type="NCBI Taxonomy" id="940614"/>
    <lineage>
        <taxon>Bacteria</taxon>
        <taxon>Pseudomonadati</taxon>
        <taxon>Acidobacteriota</taxon>
        <taxon>Terriglobia</taxon>
        <taxon>Terriglobales</taxon>
        <taxon>Acidobacteriaceae</taxon>
        <taxon>Granulicella</taxon>
    </lineage>
</organism>
<name>A0A7W8E7S2_9BACT</name>
<evidence type="ECO:0000256" key="1">
    <source>
        <dbReference type="SAM" id="Phobius"/>
    </source>
</evidence>
<protein>
    <submittedName>
        <fullName evidence="2">High-affinity nickel-transport protein</fullName>
    </submittedName>
</protein>
<accession>A0A7W8E7S2</accession>
<reference evidence="2 3" key="1">
    <citation type="submission" date="2020-08" db="EMBL/GenBank/DDBJ databases">
        <title>Genomic Encyclopedia of Type Strains, Phase IV (KMG-V): Genome sequencing to study the core and pangenomes of soil and plant-associated prokaryotes.</title>
        <authorList>
            <person name="Whitman W."/>
        </authorList>
    </citation>
    <scope>NUCLEOTIDE SEQUENCE [LARGE SCALE GENOMIC DNA]</scope>
    <source>
        <strain evidence="2 3">X5P3</strain>
    </source>
</reference>
<feature type="transmembrane region" description="Helical" evidence="1">
    <location>
        <begin position="183"/>
        <end position="205"/>
    </location>
</feature>
<feature type="transmembrane region" description="Helical" evidence="1">
    <location>
        <begin position="47"/>
        <end position="70"/>
    </location>
</feature>
<dbReference type="PANTHER" id="PTHR33876:SF4">
    <property type="entry name" value="CHLOROPLAST PROTEIN FOR GROWTH AND FERTILITY 2"/>
    <property type="match status" value="1"/>
</dbReference>
<evidence type="ECO:0000313" key="3">
    <source>
        <dbReference type="Proteomes" id="UP000584867"/>
    </source>
</evidence>
<keyword evidence="1" id="KW-1133">Transmembrane helix</keyword>
<dbReference type="EMBL" id="JACHIO010000003">
    <property type="protein sequence ID" value="MBB5062598.1"/>
    <property type="molecule type" value="Genomic_DNA"/>
</dbReference>
<sequence length="245" mass="26022">MTSPLQITLVSCAILGFRHGFDYDHIAAISDIASVQTKTSTAMRLGLLYALGHATMITLLGSIVILFQLSLPQRMDSWAERLVGLTLILLAVYVMGSLVWGNARAVPPSRAAIIIRCYRKLRRKIWPSAAATDSRIDDDVNYTGPVAFGIGLIHGLGAETPSQLALFLLAANLGGIAKGAGGMAMFLAGLLIMNTLMTASATGLFHGAVPHPRVMRLFVGLTAVYSFVVGCIFLLGSSGHLPQLS</sequence>
<keyword evidence="1" id="KW-0472">Membrane</keyword>
<feature type="transmembrane region" description="Helical" evidence="1">
    <location>
        <begin position="82"/>
        <end position="100"/>
    </location>
</feature>
<comment type="caution">
    <text evidence="2">The sequence shown here is derived from an EMBL/GenBank/DDBJ whole genome shotgun (WGS) entry which is preliminary data.</text>
</comment>
<keyword evidence="1" id="KW-0812">Transmembrane</keyword>
<feature type="transmembrane region" description="Helical" evidence="1">
    <location>
        <begin position="217"/>
        <end position="236"/>
    </location>
</feature>
<dbReference type="AlphaFoldDB" id="A0A7W8E7S2"/>
<dbReference type="RefSeq" id="WP_184253160.1">
    <property type="nucleotide sequence ID" value="NZ_JACHIO010000003.1"/>
</dbReference>